<dbReference type="AlphaFoldDB" id="A0AAU8GYY4"/>
<dbReference type="PANTHER" id="PTHR43701:SF2">
    <property type="entry name" value="MEMBRANE TRANSPORTER PROTEIN YJNA-RELATED"/>
    <property type="match status" value="1"/>
</dbReference>
<keyword evidence="5" id="KW-1003">Cell membrane</keyword>
<gene>
    <name evidence="8" type="ORF">V4D30_02800</name>
</gene>
<evidence type="ECO:0000256" key="4">
    <source>
        <dbReference type="ARBA" id="ARBA00023136"/>
    </source>
</evidence>
<feature type="signal peptide" evidence="7">
    <location>
        <begin position="1"/>
        <end position="22"/>
    </location>
</feature>
<comment type="subcellular location">
    <subcellularLocation>
        <location evidence="5">Cell membrane</location>
        <topology evidence="5">Multi-pass membrane protein</topology>
    </subcellularLocation>
    <subcellularLocation>
        <location evidence="1">Membrane</location>
        <topology evidence="1">Multi-pass membrane protein</topology>
    </subcellularLocation>
</comment>
<dbReference type="RefSeq" id="WP_353684738.1">
    <property type="nucleotide sequence ID" value="NZ_CP144373.1"/>
</dbReference>
<evidence type="ECO:0000256" key="2">
    <source>
        <dbReference type="ARBA" id="ARBA00022692"/>
    </source>
</evidence>
<proteinExistence type="inferred from homology"/>
<dbReference type="PANTHER" id="PTHR43701">
    <property type="entry name" value="MEMBRANE TRANSPORTER PROTEIN MJ0441-RELATED"/>
    <property type="match status" value="1"/>
</dbReference>
<sequence length="422" mass="46609">MKRVLTVITVLAVILSFSMVYAQKPEETKQPAKPVETKPAEVTQQAKPAEAVTVKVDKNQLSGGGKITITGKAPAGKDVYIEVWSERTVRAARLDADPDPKTGKRPYIFYMTDEMPGFYKLIIPEKYKSVLEEAKKEGKKWSVSKVIKDAGADAVYGYPAKIKIDRYQTSLWASIIGSRGQKLDPMDEKENKKRSMQLLKARFRSVGAIFSSNLKIEEDGSFKATVEIPSNAAPGKYFVVAKVDKDIKSEPVVVENSISFPSVYLPNAGRTVNVIWPFLLTAAITTFGVLMGAGGGFILNPILVMLGLPHTVVAGTVMPTVLFSQATGIYNYSKIKFISWKLGVTLGLAMLVGGFIGPKLTELITLDQYKFLFGWVLIILSALMLWQTTPKYLEKNKKEQAILKEFKKRAEEAAKKKQQGGK</sequence>
<feature type="transmembrane region" description="Helical" evidence="5">
    <location>
        <begin position="369"/>
        <end position="386"/>
    </location>
</feature>
<feature type="chain" id="PRO_5043761974" description="Probable membrane transporter protein" evidence="7">
    <location>
        <begin position="23"/>
        <end position="422"/>
    </location>
</feature>
<accession>A0AAU8GYY4</accession>
<evidence type="ECO:0000256" key="6">
    <source>
        <dbReference type="SAM" id="MobiDB-lite"/>
    </source>
</evidence>
<feature type="transmembrane region" description="Helical" evidence="5">
    <location>
        <begin position="274"/>
        <end position="299"/>
    </location>
</feature>
<dbReference type="EMBL" id="CP144373">
    <property type="protein sequence ID" value="XCH47213.1"/>
    <property type="molecule type" value="Genomic_DNA"/>
</dbReference>
<evidence type="ECO:0000256" key="1">
    <source>
        <dbReference type="ARBA" id="ARBA00004141"/>
    </source>
</evidence>
<keyword evidence="3 5" id="KW-1133">Transmembrane helix</keyword>
<organism evidence="8">
    <name type="scientific">Thermodesulfovibrio autotrophicus</name>
    <dbReference type="NCBI Taxonomy" id="3118333"/>
    <lineage>
        <taxon>Bacteria</taxon>
        <taxon>Pseudomonadati</taxon>
        <taxon>Nitrospirota</taxon>
        <taxon>Thermodesulfovibrionia</taxon>
        <taxon>Thermodesulfovibrionales</taxon>
        <taxon>Thermodesulfovibrionaceae</taxon>
        <taxon>Thermodesulfovibrio</taxon>
    </lineage>
</organism>
<dbReference type="Pfam" id="PF01925">
    <property type="entry name" value="TauE"/>
    <property type="match status" value="1"/>
</dbReference>
<evidence type="ECO:0000256" key="7">
    <source>
        <dbReference type="SAM" id="SignalP"/>
    </source>
</evidence>
<dbReference type="InterPro" id="IPR051598">
    <property type="entry name" value="TSUP/Inactive_protease-like"/>
</dbReference>
<dbReference type="InterPro" id="IPR002781">
    <property type="entry name" value="TM_pro_TauE-like"/>
</dbReference>
<keyword evidence="2 5" id="KW-0812">Transmembrane</keyword>
<evidence type="ECO:0000313" key="8">
    <source>
        <dbReference type="EMBL" id="XCH47213.1"/>
    </source>
</evidence>
<evidence type="ECO:0000256" key="5">
    <source>
        <dbReference type="RuleBase" id="RU363041"/>
    </source>
</evidence>
<feature type="compositionally biased region" description="Basic and acidic residues" evidence="6">
    <location>
        <begin position="26"/>
        <end position="39"/>
    </location>
</feature>
<comment type="similarity">
    <text evidence="5">Belongs to the 4-toluene sulfonate uptake permease (TSUP) (TC 2.A.102) family.</text>
</comment>
<protein>
    <recommendedName>
        <fullName evidence="5">Probable membrane transporter protein</fullName>
    </recommendedName>
</protein>
<feature type="region of interest" description="Disordered" evidence="6">
    <location>
        <begin position="26"/>
        <end position="46"/>
    </location>
</feature>
<keyword evidence="4 5" id="KW-0472">Membrane</keyword>
<name>A0AAU8GYY4_9BACT</name>
<evidence type="ECO:0000256" key="3">
    <source>
        <dbReference type="ARBA" id="ARBA00022989"/>
    </source>
</evidence>
<feature type="transmembrane region" description="Helical" evidence="5">
    <location>
        <begin position="311"/>
        <end position="332"/>
    </location>
</feature>
<keyword evidence="7" id="KW-0732">Signal</keyword>
<reference evidence="8" key="1">
    <citation type="submission" date="2024-01" db="EMBL/GenBank/DDBJ databases">
        <title>The first autotrophic representatives of the genus Thermodesulfovibrio.</title>
        <authorList>
            <person name="Maltseva A.I."/>
            <person name="Elcheninov A.G."/>
            <person name="Kublanov I.V."/>
            <person name="Lebedinsky A.V."/>
            <person name="Frolov E.N."/>
        </authorList>
    </citation>
    <scope>NUCLEOTIDE SEQUENCE</scope>
    <source>
        <strain evidence="8">3907-1M</strain>
    </source>
</reference>
<feature type="transmembrane region" description="Helical" evidence="5">
    <location>
        <begin position="338"/>
        <end position="357"/>
    </location>
</feature>
<dbReference type="GO" id="GO:0005886">
    <property type="term" value="C:plasma membrane"/>
    <property type="evidence" value="ECO:0007669"/>
    <property type="project" value="UniProtKB-SubCell"/>
</dbReference>
<dbReference type="KEGG" id="taut:V4D30_02800"/>